<dbReference type="EMBL" id="CAMKVN010003958">
    <property type="protein sequence ID" value="CAI2185997.1"/>
    <property type="molecule type" value="Genomic_DNA"/>
</dbReference>
<proteinExistence type="predicted"/>
<keyword evidence="2" id="KW-1185">Reference proteome</keyword>
<comment type="caution">
    <text evidence="1">The sequence shown here is derived from an EMBL/GenBank/DDBJ whole genome shotgun (WGS) entry which is preliminary data.</text>
</comment>
<reference evidence="1" key="1">
    <citation type="submission" date="2022-08" db="EMBL/GenBank/DDBJ databases">
        <authorList>
            <person name="Kallberg Y."/>
            <person name="Tangrot J."/>
            <person name="Rosling A."/>
        </authorList>
    </citation>
    <scope>NUCLEOTIDE SEQUENCE</scope>
    <source>
        <strain evidence="1">Wild A</strain>
    </source>
</reference>
<sequence>MKKYYPTLTTELLISSILDPQKRKYQNETGILKQSQLKPLAKKRKTKIEWLNTKDSIVAFDEIVEYYQLPEISLCSDPL</sequence>
<evidence type="ECO:0000313" key="1">
    <source>
        <dbReference type="EMBL" id="CAI2185997.1"/>
    </source>
</evidence>
<organism evidence="1 2">
    <name type="scientific">Funneliformis geosporum</name>
    <dbReference type="NCBI Taxonomy" id="1117311"/>
    <lineage>
        <taxon>Eukaryota</taxon>
        <taxon>Fungi</taxon>
        <taxon>Fungi incertae sedis</taxon>
        <taxon>Mucoromycota</taxon>
        <taxon>Glomeromycotina</taxon>
        <taxon>Glomeromycetes</taxon>
        <taxon>Glomerales</taxon>
        <taxon>Glomeraceae</taxon>
        <taxon>Funneliformis</taxon>
    </lineage>
</organism>
<gene>
    <name evidence="1" type="ORF">FWILDA_LOCUS12356</name>
</gene>
<protein>
    <submittedName>
        <fullName evidence="1">18732_t:CDS:1</fullName>
    </submittedName>
</protein>
<name>A0A9W4SZ44_9GLOM</name>
<dbReference type="Proteomes" id="UP001153678">
    <property type="component" value="Unassembled WGS sequence"/>
</dbReference>
<dbReference type="AlphaFoldDB" id="A0A9W4SZ44"/>
<accession>A0A9W4SZ44</accession>
<feature type="non-terminal residue" evidence="1">
    <location>
        <position position="1"/>
    </location>
</feature>
<evidence type="ECO:0000313" key="2">
    <source>
        <dbReference type="Proteomes" id="UP001153678"/>
    </source>
</evidence>